<evidence type="ECO:0000313" key="2">
    <source>
        <dbReference type="Proteomes" id="UP000298488"/>
    </source>
</evidence>
<dbReference type="Gene3D" id="3.30.70.1260">
    <property type="entry name" value="bacterial protein sp0830 like"/>
    <property type="match status" value="1"/>
</dbReference>
<dbReference type="OrthoDB" id="9806494at2"/>
<gene>
    <name evidence="1" type="ORF">E3N84_02085</name>
</gene>
<evidence type="ECO:0000313" key="1">
    <source>
        <dbReference type="EMBL" id="TFB78962.1"/>
    </source>
</evidence>
<dbReference type="SUPFAM" id="SSF160379">
    <property type="entry name" value="SP0830-like"/>
    <property type="match status" value="1"/>
</dbReference>
<dbReference type="PANTHER" id="PTHR36439:SF1">
    <property type="entry name" value="DUF1697 DOMAIN-CONTAINING PROTEIN"/>
    <property type="match status" value="1"/>
</dbReference>
<dbReference type="InterPro" id="IPR012545">
    <property type="entry name" value="DUF1697"/>
</dbReference>
<protein>
    <submittedName>
        <fullName evidence="1">DUF1697 domain-containing protein</fullName>
    </submittedName>
</protein>
<accession>A0A4R8VAC3</accession>
<organism evidence="1 2">
    <name type="scientific">Terrimesophilobacter mesophilus</name>
    <dbReference type="NCBI Taxonomy" id="433647"/>
    <lineage>
        <taxon>Bacteria</taxon>
        <taxon>Bacillati</taxon>
        <taxon>Actinomycetota</taxon>
        <taxon>Actinomycetes</taxon>
        <taxon>Micrococcales</taxon>
        <taxon>Microbacteriaceae</taxon>
        <taxon>Terrimesophilobacter</taxon>
    </lineage>
</organism>
<comment type="caution">
    <text evidence="1">The sequence shown here is derived from an EMBL/GenBank/DDBJ whole genome shotgun (WGS) entry which is preliminary data.</text>
</comment>
<dbReference type="AlphaFoldDB" id="A0A4R8VAC3"/>
<reference evidence="1 2" key="1">
    <citation type="submission" date="2019-03" db="EMBL/GenBank/DDBJ databases">
        <title>Genomics of glacier-inhabiting Cryobacterium strains.</title>
        <authorList>
            <person name="Liu Q."/>
            <person name="Xin Y.-H."/>
        </authorList>
    </citation>
    <scope>NUCLEOTIDE SEQUENCE [LARGE SCALE GENOMIC DNA]</scope>
    <source>
        <strain evidence="1 2">CGMCC 1.10440</strain>
    </source>
</reference>
<keyword evidence="2" id="KW-1185">Reference proteome</keyword>
<proteinExistence type="predicted"/>
<dbReference type="EMBL" id="SOFI01000003">
    <property type="protein sequence ID" value="TFB78962.1"/>
    <property type="molecule type" value="Genomic_DNA"/>
</dbReference>
<sequence length="183" mass="19923">MATDAPERFIALLRGVNVGGITVKSAALSAAFVEAGFRNVRTVLASGNVGFELAGAEADLSALKLQIEAVLERAFGYDAWIVLRTREEVRRIADAYPFARRDDIEHPYVVFSSSQDVLDELLTASGEARSSVEAVLLGDGVLYWRVPKGSSLDTPFAGLLAKQKYKPHVTTRNLRTVEKLVTV</sequence>
<dbReference type="RefSeq" id="WP_104094844.1">
    <property type="nucleotide sequence ID" value="NZ_JACHBP010000001.1"/>
</dbReference>
<dbReference type="Proteomes" id="UP000298488">
    <property type="component" value="Unassembled WGS sequence"/>
</dbReference>
<name>A0A4R8VAC3_9MICO</name>
<dbReference type="PIRSF" id="PIRSF008502">
    <property type="entry name" value="UCP008502"/>
    <property type="match status" value="1"/>
</dbReference>
<dbReference type="Pfam" id="PF08002">
    <property type="entry name" value="DUF1697"/>
    <property type="match status" value="1"/>
</dbReference>
<dbReference type="PANTHER" id="PTHR36439">
    <property type="entry name" value="BLL4334 PROTEIN"/>
    <property type="match status" value="1"/>
</dbReference>
<dbReference type="Gene3D" id="3.30.70.1280">
    <property type="entry name" value="SP0830-like domains"/>
    <property type="match status" value="1"/>
</dbReference>